<evidence type="ECO:0000256" key="7">
    <source>
        <dbReference type="ARBA" id="ARBA00023012"/>
    </source>
</evidence>
<dbReference type="PANTHER" id="PTHR45453">
    <property type="entry name" value="PHOSPHATE REGULON SENSOR PROTEIN PHOR"/>
    <property type="match status" value="1"/>
</dbReference>
<evidence type="ECO:0000256" key="8">
    <source>
        <dbReference type="SAM" id="Phobius"/>
    </source>
</evidence>
<evidence type="ECO:0000256" key="5">
    <source>
        <dbReference type="ARBA" id="ARBA00022679"/>
    </source>
</evidence>
<evidence type="ECO:0000256" key="2">
    <source>
        <dbReference type="ARBA" id="ARBA00004370"/>
    </source>
</evidence>
<accession>A0ABT1SCS5</accession>
<evidence type="ECO:0000256" key="6">
    <source>
        <dbReference type="ARBA" id="ARBA00022777"/>
    </source>
</evidence>
<dbReference type="Pfam" id="PF00512">
    <property type="entry name" value="HisKA"/>
    <property type="match status" value="1"/>
</dbReference>
<dbReference type="InterPro" id="IPR005467">
    <property type="entry name" value="His_kinase_dom"/>
</dbReference>
<dbReference type="Pfam" id="PF02518">
    <property type="entry name" value="HATPase_c"/>
    <property type="match status" value="1"/>
</dbReference>
<evidence type="ECO:0000256" key="3">
    <source>
        <dbReference type="ARBA" id="ARBA00012438"/>
    </source>
</evidence>
<keyword evidence="6 10" id="KW-0418">Kinase</keyword>
<dbReference type="SMART" id="SM00387">
    <property type="entry name" value="HATPase_c"/>
    <property type="match status" value="1"/>
</dbReference>
<dbReference type="RefSeq" id="WP_216554501.1">
    <property type="nucleotide sequence ID" value="NZ_JAHLOH010000011.1"/>
</dbReference>
<dbReference type="InterPro" id="IPR050351">
    <property type="entry name" value="BphY/WalK/GraS-like"/>
</dbReference>
<evidence type="ECO:0000313" key="11">
    <source>
        <dbReference type="Proteomes" id="UP001524478"/>
    </source>
</evidence>
<comment type="catalytic activity">
    <reaction evidence="1">
        <text>ATP + protein L-histidine = ADP + protein N-phospho-L-histidine.</text>
        <dbReference type="EC" id="2.7.13.3"/>
    </reaction>
</comment>
<keyword evidence="8" id="KW-0472">Membrane</keyword>
<dbReference type="PANTHER" id="PTHR45453:SF1">
    <property type="entry name" value="PHOSPHATE REGULON SENSOR PROTEIN PHOR"/>
    <property type="match status" value="1"/>
</dbReference>
<sequence length="380" mass="43811">MKNNYQELKMKILFRMFVNLGIAAILGFIILKVFIDGILQDPFARFVIRTCEILGFSNADAYNIYGQVFRNNKKTLLTVGFIMLIIIFFYYTLSKVTRYLNQIADAVDRIADEDESIILLPNELKPMEDKLNQIKLTLKQREAEAKEAEQRKNDLVVYLAHDLKTPLTSVIGYLNLLHDEKQISEELRMKYLSIALEKADRLEDLINEFFEITRFNMQNIILEKTNVNLARMMEQLVDEMYPLMSEKELHVKLNLIDNISIVGDSDKLARVFDNLLKNAISYSFISSEIKIIVEEIIEGVNIKIKNNGKPIPSHKLDGIFEKFYRLDTARTSRTGGAGLGLAIAKEIVELHGGQIKVESCEEYTEFTVFLPIENKVKYEM</sequence>
<dbReference type="PROSITE" id="PS50109">
    <property type="entry name" value="HIS_KIN"/>
    <property type="match status" value="1"/>
</dbReference>
<evidence type="ECO:0000313" key="10">
    <source>
        <dbReference type="EMBL" id="MCQ4924280.1"/>
    </source>
</evidence>
<dbReference type="EMBL" id="JANGAC010000011">
    <property type="protein sequence ID" value="MCQ4924280.1"/>
    <property type="molecule type" value="Genomic_DNA"/>
</dbReference>
<gene>
    <name evidence="10" type="ORF">NE686_14350</name>
</gene>
<dbReference type="InterPro" id="IPR003594">
    <property type="entry name" value="HATPase_dom"/>
</dbReference>
<organism evidence="10 11">
    <name type="scientific">Tissierella carlieri</name>
    <dbReference type="NCBI Taxonomy" id="689904"/>
    <lineage>
        <taxon>Bacteria</taxon>
        <taxon>Bacillati</taxon>
        <taxon>Bacillota</taxon>
        <taxon>Tissierellia</taxon>
        <taxon>Tissierellales</taxon>
        <taxon>Tissierellaceae</taxon>
        <taxon>Tissierella</taxon>
    </lineage>
</organism>
<evidence type="ECO:0000256" key="4">
    <source>
        <dbReference type="ARBA" id="ARBA00022553"/>
    </source>
</evidence>
<name>A0ABT1SCS5_9FIRM</name>
<evidence type="ECO:0000256" key="1">
    <source>
        <dbReference type="ARBA" id="ARBA00000085"/>
    </source>
</evidence>
<dbReference type="CDD" id="cd00082">
    <property type="entry name" value="HisKA"/>
    <property type="match status" value="1"/>
</dbReference>
<dbReference type="InterPro" id="IPR003661">
    <property type="entry name" value="HisK_dim/P_dom"/>
</dbReference>
<dbReference type="EC" id="2.7.13.3" evidence="3"/>
<dbReference type="SMART" id="SM00388">
    <property type="entry name" value="HisKA"/>
    <property type="match status" value="1"/>
</dbReference>
<comment type="caution">
    <text evidence="10">The sequence shown here is derived from an EMBL/GenBank/DDBJ whole genome shotgun (WGS) entry which is preliminary data.</text>
</comment>
<keyword evidence="5" id="KW-0808">Transferase</keyword>
<feature type="domain" description="Histidine kinase" evidence="9">
    <location>
        <begin position="158"/>
        <end position="374"/>
    </location>
</feature>
<feature type="transmembrane region" description="Helical" evidence="8">
    <location>
        <begin position="75"/>
        <end position="93"/>
    </location>
</feature>
<keyword evidence="7" id="KW-0902">Two-component regulatory system</keyword>
<protein>
    <recommendedName>
        <fullName evidence="3">histidine kinase</fullName>
        <ecNumber evidence="3">2.7.13.3</ecNumber>
    </recommendedName>
</protein>
<comment type="subcellular location">
    <subcellularLocation>
        <location evidence="2">Membrane</location>
    </subcellularLocation>
</comment>
<dbReference type="Proteomes" id="UP001524478">
    <property type="component" value="Unassembled WGS sequence"/>
</dbReference>
<keyword evidence="8" id="KW-1133">Transmembrane helix</keyword>
<keyword evidence="4" id="KW-0597">Phosphoprotein</keyword>
<dbReference type="GO" id="GO:0016301">
    <property type="term" value="F:kinase activity"/>
    <property type="evidence" value="ECO:0007669"/>
    <property type="project" value="UniProtKB-KW"/>
</dbReference>
<reference evidence="10 11" key="1">
    <citation type="submission" date="2022-06" db="EMBL/GenBank/DDBJ databases">
        <title>Isolation of gut microbiota from human fecal samples.</title>
        <authorList>
            <person name="Pamer E.G."/>
            <person name="Barat B."/>
            <person name="Waligurski E."/>
            <person name="Medina S."/>
            <person name="Paddock L."/>
            <person name="Mostad J."/>
        </authorList>
    </citation>
    <scope>NUCLEOTIDE SEQUENCE [LARGE SCALE GENOMIC DNA]</scope>
    <source>
        <strain evidence="10 11">DFI.7.95</strain>
    </source>
</reference>
<feature type="transmembrane region" description="Helical" evidence="8">
    <location>
        <begin position="12"/>
        <end position="35"/>
    </location>
</feature>
<keyword evidence="11" id="KW-1185">Reference proteome</keyword>
<evidence type="ECO:0000259" key="9">
    <source>
        <dbReference type="PROSITE" id="PS50109"/>
    </source>
</evidence>
<keyword evidence="8" id="KW-0812">Transmembrane</keyword>
<proteinExistence type="predicted"/>